<protein>
    <submittedName>
        <fullName evidence="2">Uncharacterized protein</fullName>
    </submittedName>
</protein>
<evidence type="ECO:0000256" key="1">
    <source>
        <dbReference type="SAM" id="SignalP"/>
    </source>
</evidence>
<organism evidence="2 3">
    <name type="scientific">Caulobacter ginsengisoli</name>
    <dbReference type="NCBI Taxonomy" id="400775"/>
    <lineage>
        <taxon>Bacteria</taxon>
        <taxon>Pseudomonadati</taxon>
        <taxon>Pseudomonadota</taxon>
        <taxon>Alphaproteobacteria</taxon>
        <taxon>Caulobacterales</taxon>
        <taxon>Caulobacteraceae</taxon>
        <taxon>Caulobacter</taxon>
    </lineage>
</organism>
<feature type="signal peptide" evidence="1">
    <location>
        <begin position="1"/>
        <end position="21"/>
    </location>
</feature>
<feature type="chain" id="PRO_5046199987" evidence="1">
    <location>
        <begin position="22"/>
        <end position="176"/>
    </location>
</feature>
<proteinExistence type="predicted"/>
<evidence type="ECO:0000313" key="2">
    <source>
        <dbReference type="EMBL" id="MDQ0466559.1"/>
    </source>
</evidence>
<dbReference type="Proteomes" id="UP001228905">
    <property type="component" value="Unassembled WGS sequence"/>
</dbReference>
<sequence length="176" mass="18534">MRCSGWTALPVMMALAGPVAAQTAAPEAMAPLARPAVPLSLADGPGETGPDLVIRWRDPERRWTVSAATRLLEETRLNAAPFQTGGLFEAEGAVVRRFGEVQVGMVGYSARQAGEGVGPSRRLGALRWTGSAVGPVVGRDVRLLGQPATLSLRYYKEIDAPGADGDTVAAGFAFRF</sequence>
<name>A0ABU0IZV8_9CAUL</name>
<keyword evidence="3" id="KW-1185">Reference proteome</keyword>
<dbReference type="EMBL" id="JAUSVS010000012">
    <property type="protein sequence ID" value="MDQ0466559.1"/>
    <property type="molecule type" value="Genomic_DNA"/>
</dbReference>
<reference evidence="2 3" key="1">
    <citation type="submission" date="2023-07" db="EMBL/GenBank/DDBJ databases">
        <title>Genomic Encyclopedia of Type Strains, Phase IV (KMG-IV): sequencing the most valuable type-strain genomes for metagenomic binning, comparative biology and taxonomic classification.</title>
        <authorList>
            <person name="Goeker M."/>
        </authorList>
    </citation>
    <scope>NUCLEOTIDE SEQUENCE [LARGE SCALE GENOMIC DNA]</scope>
    <source>
        <strain evidence="2 3">DSM 18695</strain>
    </source>
</reference>
<accession>A0ABU0IZV8</accession>
<dbReference type="RefSeq" id="WP_307352673.1">
    <property type="nucleotide sequence ID" value="NZ_JAUSVS010000012.1"/>
</dbReference>
<keyword evidence="1" id="KW-0732">Signal</keyword>
<comment type="caution">
    <text evidence="2">The sequence shown here is derived from an EMBL/GenBank/DDBJ whole genome shotgun (WGS) entry which is preliminary data.</text>
</comment>
<gene>
    <name evidence="2" type="ORF">QO010_004354</name>
</gene>
<evidence type="ECO:0000313" key="3">
    <source>
        <dbReference type="Proteomes" id="UP001228905"/>
    </source>
</evidence>